<dbReference type="EMBL" id="LGRX02021830">
    <property type="protein sequence ID" value="KAK3256259.1"/>
    <property type="molecule type" value="Genomic_DNA"/>
</dbReference>
<keyword evidence="1" id="KW-1133">Transmembrane helix</keyword>
<gene>
    <name evidence="2" type="ORF">CYMTET_34597</name>
</gene>
<keyword evidence="3" id="KW-1185">Reference proteome</keyword>
<dbReference type="PANTHER" id="PTHR31133:SF12">
    <property type="entry name" value="MEMBRANE PROTEIN"/>
    <property type="match status" value="1"/>
</dbReference>
<reference evidence="2 3" key="1">
    <citation type="journal article" date="2015" name="Genome Biol. Evol.">
        <title>Comparative Genomics of a Bacterivorous Green Alga Reveals Evolutionary Causalities and Consequences of Phago-Mixotrophic Mode of Nutrition.</title>
        <authorList>
            <person name="Burns J.A."/>
            <person name="Paasch A."/>
            <person name="Narechania A."/>
            <person name="Kim E."/>
        </authorList>
    </citation>
    <scope>NUCLEOTIDE SEQUENCE [LARGE SCALE GENOMIC DNA]</scope>
    <source>
        <strain evidence="2 3">PLY_AMNH</strain>
    </source>
</reference>
<dbReference type="InterPro" id="IPR040229">
    <property type="entry name" value="At3g27390-like"/>
</dbReference>
<evidence type="ECO:0000313" key="3">
    <source>
        <dbReference type="Proteomes" id="UP001190700"/>
    </source>
</evidence>
<dbReference type="AlphaFoldDB" id="A0AAE0FB13"/>
<proteinExistence type="predicted"/>
<feature type="transmembrane region" description="Helical" evidence="1">
    <location>
        <begin position="94"/>
        <end position="110"/>
    </location>
</feature>
<feature type="transmembrane region" description="Helical" evidence="1">
    <location>
        <begin position="169"/>
        <end position="196"/>
    </location>
</feature>
<comment type="caution">
    <text evidence="2">The sequence shown here is derived from an EMBL/GenBank/DDBJ whole genome shotgun (WGS) entry which is preliminary data.</text>
</comment>
<protein>
    <submittedName>
        <fullName evidence="2">Uncharacterized protein</fullName>
    </submittedName>
</protein>
<evidence type="ECO:0000313" key="2">
    <source>
        <dbReference type="EMBL" id="KAK3256259.1"/>
    </source>
</evidence>
<dbReference type="PANTHER" id="PTHR31133">
    <property type="entry name" value="MEMBRANE PROTEIN"/>
    <property type="match status" value="1"/>
</dbReference>
<name>A0AAE0FB13_9CHLO</name>
<feature type="transmembrane region" description="Helical" evidence="1">
    <location>
        <begin position="12"/>
        <end position="43"/>
    </location>
</feature>
<accession>A0AAE0FB13</accession>
<keyword evidence="1" id="KW-0812">Transmembrane</keyword>
<sequence>MPEICIRVVTFWFVLLWGLLKGLVTALLASCICTFGNIGAALWHSFSHLYLVGKAVSQTSIIGPNLKALLLLLAPGLIWTWLGLVVLFSYSTSFVYGFGYGCATTVMYFLNSAKWFELDLGTPTTACKTVVQDFSDFCAYSVPAYCEDLRNAEWEHPVDLPLVDLITQLLNTVFIICFSMIAYLILSVFRFPVLLVRLAWVTARLFCEFRWWNRVPLTFVVTISVVPTVAAAWVGLAAPAGAVIGLWAGIVGAVEGASAQGWQCALSYVGKYDAALNHFCFGCKRTCFPTAFHPTNETLRRLMPATYASSGTESSGIYRELIAEPLDDDLVEYPSVPVDNPAGDARWPEPPPGLARAYHQVVTCSTVWNNLFEQCIEAGCHMRNCGVIEEGDLEDYAPFLFIGLPGLVVLRAIWRSIDGESEGLILGDGQSILPSSRPAGIIADQFWTSSMDLKAKLVGLHLTQAERIYLEVYTCTMGDRAAANQAMGGAPALNESMTDSSVYVCGDSVIMVDAPSTSADAPLEVPAASSEPVEEQRVGSDVAATLTALDASPAAAPRISQERQVELHRVAAKIQSIGSELSRIPTFRRRFMAVLDGIEEAATGRGSPV</sequence>
<feature type="transmembrane region" description="Helical" evidence="1">
    <location>
        <begin position="68"/>
        <end position="87"/>
    </location>
</feature>
<keyword evidence="1" id="KW-0472">Membrane</keyword>
<dbReference type="Proteomes" id="UP001190700">
    <property type="component" value="Unassembled WGS sequence"/>
</dbReference>
<organism evidence="2 3">
    <name type="scientific">Cymbomonas tetramitiformis</name>
    <dbReference type="NCBI Taxonomy" id="36881"/>
    <lineage>
        <taxon>Eukaryota</taxon>
        <taxon>Viridiplantae</taxon>
        <taxon>Chlorophyta</taxon>
        <taxon>Pyramimonadophyceae</taxon>
        <taxon>Pyramimonadales</taxon>
        <taxon>Pyramimonadaceae</taxon>
        <taxon>Cymbomonas</taxon>
    </lineage>
</organism>
<feature type="transmembrane region" description="Helical" evidence="1">
    <location>
        <begin position="217"/>
        <end position="236"/>
    </location>
</feature>
<evidence type="ECO:0000256" key="1">
    <source>
        <dbReference type="SAM" id="Phobius"/>
    </source>
</evidence>